<gene>
    <name evidence="2" type="ORF">MSPICULIGERA_LOCUS22656</name>
</gene>
<comment type="caution">
    <text evidence="2">The sequence shown here is derived from an EMBL/GenBank/DDBJ whole genome shotgun (WGS) entry which is preliminary data.</text>
</comment>
<protein>
    <submittedName>
        <fullName evidence="2">Uncharacterized protein</fullName>
    </submittedName>
</protein>
<dbReference type="EMBL" id="CATQJA010002699">
    <property type="protein sequence ID" value="CAJ0584609.1"/>
    <property type="molecule type" value="Genomic_DNA"/>
</dbReference>
<sequence length="385" mass="44254">MWLYYSIRHVICVLVLLNACDAFFGLFGDLGDTTTLVGTRCQDAASKKTLACEVYGNVSLHKWTSSNIYKLREDMEKFVELSEKLSKLIVETRKNGTALDNVEPEMVVFAGFWNLGSHDLPIDKYLVTDGLRSEKNKRLHENPKFFLTGLYDKKGKEPQYLEQQCMDRQPEESLKGLIDEMLDCAPLEPVHLNQTEKLLDLFSLLEDHEKWGGAPSAEEDDGYEEYKQRFILSATERRDKTDDQFKAGVESAAATLMSWEGLGRETTLRKLIYKTRHFEKRNDSRFCVLDQVKPAHMLDDEYFMETARQTIKDVQLMFLATEICRHVALDGGMENVKPHGFVDIGIPARQAIRTIVNHTQAKVAYNLEKRKLRRLQRFGSASRSH</sequence>
<organism evidence="2 3">
    <name type="scientific">Mesorhabditis spiculigera</name>
    <dbReference type="NCBI Taxonomy" id="96644"/>
    <lineage>
        <taxon>Eukaryota</taxon>
        <taxon>Metazoa</taxon>
        <taxon>Ecdysozoa</taxon>
        <taxon>Nematoda</taxon>
        <taxon>Chromadorea</taxon>
        <taxon>Rhabditida</taxon>
        <taxon>Rhabditina</taxon>
        <taxon>Rhabditomorpha</taxon>
        <taxon>Rhabditoidea</taxon>
        <taxon>Rhabditidae</taxon>
        <taxon>Mesorhabditinae</taxon>
        <taxon>Mesorhabditis</taxon>
    </lineage>
</organism>
<evidence type="ECO:0000313" key="3">
    <source>
        <dbReference type="Proteomes" id="UP001177023"/>
    </source>
</evidence>
<feature type="chain" id="PRO_5041450360" evidence="1">
    <location>
        <begin position="23"/>
        <end position="385"/>
    </location>
</feature>
<dbReference type="AlphaFoldDB" id="A0AA36DBC9"/>
<evidence type="ECO:0000256" key="1">
    <source>
        <dbReference type="SAM" id="SignalP"/>
    </source>
</evidence>
<reference evidence="2" key="1">
    <citation type="submission" date="2023-06" db="EMBL/GenBank/DDBJ databases">
        <authorList>
            <person name="Delattre M."/>
        </authorList>
    </citation>
    <scope>NUCLEOTIDE SEQUENCE</scope>
    <source>
        <strain evidence="2">AF72</strain>
    </source>
</reference>
<keyword evidence="1" id="KW-0732">Signal</keyword>
<dbReference type="Proteomes" id="UP001177023">
    <property type="component" value="Unassembled WGS sequence"/>
</dbReference>
<feature type="non-terminal residue" evidence="2">
    <location>
        <position position="385"/>
    </location>
</feature>
<evidence type="ECO:0000313" key="2">
    <source>
        <dbReference type="EMBL" id="CAJ0584609.1"/>
    </source>
</evidence>
<accession>A0AA36DBC9</accession>
<proteinExistence type="predicted"/>
<name>A0AA36DBC9_9BILA</name>
<keyword evidence="3" id="KW-1185">Reference proteome</keyword>
<feature type="signal peptide" evidence="1">
    <location>
        <begin position="1"/>
        <end position="22"/>
    </location>
</feature>